<dbReference type="SUPFAM" id="SSF55729">
    <property type="entry name" value="Acyl-CoA N-acyltransferases (Nat)"/>
    <property type="match status" value="1"/>
</dbReference>
<dbReference type="CDD" id="cd04301">
    <property type="entry name" value="NAT_SF"/>
    <property type="match status" value="1"/>
</dbReference>
<dbReference type="EMBL" id="CP000850">
    <property type="protein sequence ID" value="ABV98773.1"/>
    <property type="molecule type" value="Genomic_DNA"/>
</dbReference>
<organism evidence="1">
    <name type="scientific">Salinispora arenicola (strain CNS-205)</name>
    <dbReference type="NCBI Taxonomy" id="391037"/>
    <lineage>
        <taxon>Bacteria</taxon>
        <taxon>Bacillati</taxon>
        <taxon>Actinomycetota</taxon>
        <taxon>Actinomycetes</taxon>
        <taxon>Micromonosporales</taxon>
        <taxon>Micromonosporaceae</taxon>
        <taxon>Salinispora</taxon>
    </lineage>
</organism>
<sequence length="54" mass="5916">MCSILEITGKVGRVGAPVVDNRYRGQGIDIRLLAELETRAHAAGSPLLEIRDQR</sequence>
<gene>
    <name evidence="1" type="ordered locus">Sare_2947</name>
</gene>
<protein>
    <recommendedName>
        <fullName evidence="2">GNAT family N-acetyltransferase</fullName>
    </recommendedName>
</protein>
<dbReference type="AlphaFoldDB" id="A8M7A0"/>
<dbReference type="KEGG" id="saq:Sare_2947"/>
<dbReference type="HOGENOM" id="CLU_3047753_0_0_11"/>
<reference evidence="1" key="1">
    <citation type="submission" date="2007-10" db="EMBL/GenBank/DDBJ databases">
        <title>Complete sequence of Salinispora arenicola CNS-205.</title>
        <authorList>
            <consortium name="US DOE Joint Genome Institute"/>
            <person name="Copeland A."/>
            <person name="Lucas S."/>
            <person name="Lapidus A."/>
            <person name="Barry K."/>
            <person name="Glavina del Rio T."/>
            <person name="Dalin E."/>
            <person name="Tice H."/>
            <person name="Pitluck S."/>
            <person name="Foster B."/>
            <person name="Schmutz J."/>
            <person name="Larimer F."/>
            <person name="Land M."/>
            <person name="Hauser L."/>
            <person name="Kyrpides N."/>
            <person name="Ivanova N."/>
            <person name="Jensen P.R."/>
            <person name="Moore B.S."/>
            <person name="Penn K."/>
            <person name="Jenkins C."/>
            <person name="Udwary D."/>
            <person name="Xiang L."/>
            <person name="Gontang E."/>
            <person name="Richardson P."/>
        </authorList>
    </citation>
    <scope>NUCLEOTIDE SEQUENCE [LARGE SCALE GENOMIC DNA]</scope>
    <source>
        <strain evidence="1">CNS-205</strain>
    </source>
</reference>
<accession>A8M7A0</accession>
<evidence type="ECO:0000313" key="1">
    <source>
        <dbReference type="EMBL" id="ABV98773.1"/>
    </source>
</evidence>
<evidence type="ECO:0008006" key="2">
    <source>
        <dbReference type="Google" id="ProtNLM"/>
    </source>
</evidence>
<dbReference type="InterPro" id="IPR016181">
    <property type="entry name" value="Acyl_CoA_acyltransferase"/>
</dbReference>
<name>A8M7A0_SALAI</name>
<proteinExistence type="predicted"/>